<evidence type="ECO:0000256" key="1">
    <source>
        <dbReference type="ARBA" id="ARBA00004138"/>
    </source>
</evidence>
<dbReference type="GeneTree" id="ENSGT00730000111240"/>
<dbReference type="InParanoid" id="K7E0B2"/>
<dbReference type="OMA" id="ARYQKKC"/>
<evidence type="ECO:0000256" key="7">
    <source>
        <dbReference type="SAM" id="Coils"/>
    </source>
</evidence>
<accession>K7E0B2</accession>
<evidence type="ECO:0000313" key="9">
    <source>
        <dbReference type="Proteomes" id="UP000002280"/>
    </source>
</evidence>
<dbReference type="AlphaFoldDB" id="K7E0B2"/>
<reference evidence="8" key="3">
    <citation type="submission" date="2025-09" db="UniProtKB">
        <authorList>
            <consortium name="Ensembl"/>
        </authorList>
    </citation>
    <scope>IDENTIFICATION</scope>
</reference>
<feature type="coiled-coil region" evidence="7">
    <location>
        <begin position="29"/>
        <end position="56"/>
    </location>
</feature>
<dbReference type="STRING" id="13616.ENSMODP00000039213"/>
<evidence type="ECO:0000313" key="8">
    <source>
        <dbReference type="Ensembl" id="ENSMODP00000039213.2"/>
    </source>
</evidence>
<keyword evidence="9" id="KW-1185">Reference proteome</keyword>
<keyword evidence="5" id="KW-0969">Cilium</keyword>
<dbReference type="Ensembl" id="ENSMODT00000042323.2">
    <property type="protein sequence ID" value="ENSMODP00000039213.2"/>
    <property type="gene ID" value="ENSMODG00000028018.2"/>
</dbReference>
<dbReference type="InterPro" id="IPR038844">
    <property type="entry name" value="CFAP157"/>
</dbReference>
<proteinExistence type="inferred from homology"/>
<dbReference type="Proteomes" id="UP000002280">
    <property type="component" value="Chromosome 1"/>
</dbReference>
<dbReference type="GO" id="GO:0036064">
    <property type="term" value="C:ciliary basal body"/>
    <property type="evidence" value="ECO:0000318"/>
    <property type="project" value="GO_Central"/>
</dbReference>
<feature type="coiled-coil region" evidence="7">
    <location>
        <begin position="295"/>
        <end position="343"/>
    </location>
</feature>
<evidence type="ECO:0000256" key="3">
    <source>
        <dbReference type="ARBA" id="ARBA00014087"/>
    </source>
</evidence>
<evidence type="ECO:0000256" key="5">
    <source>
        <dbReference type="ARBA" id="ARBA00023069"/>
    </source>
</evidence>
<dbReference type="eggNOG" id="ENOG502QQK8">
    <property type="taxonomic scope" value="Eukaryota"/>
</dbReference>
<dbReference type="GO" id="GO:0008017">
    <property type="term" value="F:microtubule binding"/>
    <property type="evidence" value="ECO:0000318"/>
    <property type="project" value="GO_Central"/>
</dbReference>
<evidence type="ECO:0000256" key="2">
    <source>
        <dbReference type="ARBA" id="ARBA00010841"/>
    </source>
</evidence>
<feature type="coiled-coil region" evidence="7">
    <location>
        <begin position="107"/>
        <end position="169"/>
    </location>
</feature>
<comment type="subcellular location">
    <subcellularLocation>
        <location evidence="1">Cell projection</location>
        <location evidence="1">Cilium</location>
    </subcellularLocation>
</comment>
<comment type="similarity">
    <text evidence="2">Belongs to the CFAP157 family.</text>
</comment>
<reference evidence="8 9" key="1">
    <citation type="journal article" date="2007" name="Nature">
        <title>Genome of the marsupial Monodelphis domestica reveals innovation in non-coding sequences.</title>
        <authorList>
            <person name="Mikkelsen T.S."/>
            <person name="Wakefield M.J."/>
            <person name="Aken B."/>
            <person name="Amemiya C.T."/>
            <person name="Chang J.L."/>
            <person name="Duke S."/>
            <person name="Garber M."/>
            <person name="Gentles A.J."/>
            <person name="Goodstadt L."/>
            <person name="Heger A."/>
            <person name="Jurka J."/>
            <person name="Kamal M."/>
            <person name="Mauceli E."/>
            <person name="Searle S.M."/>
            <person name="Sharpe T."/>
            <person name="Baker M.L."/>
            <person name="Batzer M.A."/>
            <person name="Benos P.V."/>
            <person name="Belov K."/>
            <person name="Clamp M."/>
            <person name="Cook A."/>
            <person name="Cuff J."/>
            <person name="Das R."/>
            <person name="Davidow L."/>
            <person name="Deakin J.E."/>
            <person name="Fazzari M.J."/>
            <person name="Glass J.L."/>
            <person name="Grabherr M."/>
            <person name="Greally J.M."/>
            <person name="Gu W."/>
            <person name="Hore T.A."/>
            <person name="Huttley G.A."/>
            <person name="Kleber M."/>
            <person name="Jirtle R.L."/>
            <person name="Koina E."/>
            <person name="Lee J.T."/>
            <person name="Mahony S."/>
            <person name="Marra M.A."/>
            <person name="Miller R.D."/>
            <person name="Nicholls R.D."/>
            <person name="Oda M."/>
            <person name="Papenfuss A.T."/>
            <person name="Parra Z.E."/>
            <person name="Pollock D.D."/>
            <person name="Ray D.A."/>
            <person name="Schein J.E."/>
            <person name="Speed T.P."/>
            <person name="Thompson K."/>
            <person name="VandeBerg J.L."/>
            <person name="Wade C.M."/>
            <person name="Walker J.A."/>
            <person name="Waters P.D."/>
            <person name="Webber C."/>
            <person name="Weidman J.R."/>
            <person name="Xie X."/>
            <person name="Zody M.C."/>
            <person name="Baldwin J."/>
            <person name="Abdouelleil A."/>
            <person name="Abdulkadir J."/>
            <person name="Abebe A."/>
            <person name="Abera B."/>
            <person name="Abreu J."/>
            <person name="Acer S.C."/>
            <person name="Aftuck L."/>
            <person name="Alexander A."/>
            <person name="An P."/>
            <person name="Anderson E."/>
            <person name="Anderson S."/>
            <person name="Arachi H."/>
            <person name="Azer M."/>
            <person name="Bachantsang P."/>
            <person name="Barry A."/>
            <person name="Bayul T."/>
            <person name="Berlin A."/>
            <person name="Bessette D."/>
            <person name="Bloom T."/>
            <person name="Bloom T."/>
            <person name="Boguslavskiy L."/>
            <person name="Bonnet C."/>
            <person name="Boukhgalter B."/>
            <person name="Bourzgui I."/>
            <person name="Brown A."/>
            <person name="Cahill P."/>
            <person name="Channer S."/>
            <person name="Cheshatsang Y."/>
            <person name="Chuda L."/>
            <person name="Citroen M."/>
            <person name="Collymore A."/>
            <person name="Cooke P."/>
            <person name="Costello M."/>
            <person name="D'Aco K."/>
            <person name="Daza R."/>
            <person name="De Haan G."/>
            <person name="DeGray S."/>
            <person name="DeMaso C."/>
            <person name="Dhargay N."/>
            <person name="Dooley K."/>
            <person name="Dooley E."/>
            <person name="Doricent M."/>
            <person name="Dorje P."/>
            <person name="Dorjee K."/>
            <person name="Dupes A."/>
            <person name="Elong R."/>
            <person name="Falk J."/>
            <person name="Farina A."/>
            <person name="Faro S."/>
            <person name="Ferguson D."/>
            <person name="Fisher S."/>
            <person name="Foley C.D."/>
            <person name="Franke A."/>
            <person name="Friedrich D."/>
            <person name="Gadbois L."/>
            <person name="Gearin G."/>
            <person name="Gearin C.R."/>
            <person name="Giannoukos G."/>
            <person name="Goode T."/>
            <person name="Graham J."/>
            <person name="Grandbois E."/>
            <person name="Grewal S."/>
            <person name="Gyaltsen K."/>
            <person name="Hafez N."/>
            <person name="Hagos B."/>
            <person name="Hall J."/>
            <person name="Henson C."/>
            <person name="Hollinger A."/>
            <person name="Honan T."/>
            <person name="Huard M.D."/>
            <person name="Hughes L."/>
            <person name="Hurhula B."/>
            <person name="Husby M.E."/>
            <person name="Kamat A."/>
            <person name="Kanga B."/>
            <person name="Kashin S."/>
            <person name="Khazanovich D."/>
            <person name="Kisner P."/>
            <person name="Lance K."/>
            <person name="Lara M."/>
            <person name="Lee W."/>
            <person name="Lennon N."/>
            <person name="Letendre F."/>
            <person name="LeVine R."/>
            <person name="Lipovsky A."/>
            <person name="Liu X."/>
            <person name="Liu J."/>
            <person name="Liu S."/>
            <person name="Lokyitsang T."/>
            <person name="Lokyitsang Y."/>
            <person name="Lubonja R."/>
            <person name="Lui A."/>
            <person name="MacDonald P."/>
            <person name="Magnisalis V."/>
            <person name="Maru K."/>
            <person name="Matthews C."/>
            <person name="McCusker W."/>
            <person name="McDonough S."/>
            <person name="Mehta T."/>
            <person name="Meldrim J."/>
            <person name="Meneus L."/>
            <person name="Mihai O."/>
            <person name="Mihalev A."/>
            <person name="Mihova T."/>
            <person name="Mittelman R."/>
            <person name="Mlenga V."/>
            <person name="Montmayeur A."/>
            <person name="Mulrain L."/>
            <person name="Navidi A."/>
            <person name="Naylor J."/>
            <person name="Negash T."/>
            <person name="Nguyen T."/>
            <person name="Nguyen N."/>
            <person name="Nicol R."/>
            <person name="Norbu C."/>
            <person name="Norbu N."/>
            <person name="Novod N."/>
            <person name="O'Neill B."/>
            <person name="Osman S."/>
            <person name="Markiewicz E."/>
            <person name="Oyono O.L."/>
            <person name="Patti C."/>
            <person name="Phunkhang P."/>
            <person name="Pierre F."/>
            <person name="Priest M."/>
            <person name="Raghuraman S."/>
            <person name="Rege F."/>
            <person name="Reyes R."/>
            <person name="Rise C."/>
            <person name="Rogov P."/>
            <person name="Ross K."/>
            <person name="Ryan E."/>
            <person name="Settipalli S."/>
            <person name="Shea T."/>
            <person name="Sherpa N."/>
            <person name="Shi L."/>
            <person name="Shih D."/>
            <person name="Sparrow T."/>
            <person name="Spaulding J."/>
            <person name="Stalker J."/>
            <person name="Stange-Thomann N."/>
            <person name="Stavropoulos S."/>
            <person name="Stone C."/>
            <person name="Strader C."/>
            <person name="Tesfaye S."/>
            <person name="Thomson T."/>
            <person name="Thoulutsang Y."/>
            <person name="Thoulutsang D."/>
            <person name="Topham K."/>
            <person name="Topping I."/>
            <person name="Tsamla T."/>
            <person name="Vassiliev H."/>
            <person name="Vo A."/>
            <person name="Wangchuk T."/>
            <person name="Wangdi T."/>
            <person name="Weiand M."/>
            <person name="Wilkinson J."/>
            <person name="Wilson A."/>
            <person name="Yadav S."/>
            <person name="Young G."/>
            <person name="Yu Q."/>
            <person name="Zembek L."/>
            <person name="Zhong D."/>
            <person name="Zimmer A."/>
            <person name="Zwirko Z."/>
            <person name="Jaffe D.B."/>
            <person name="Alvarez P."/>
            <person name="Brockman W."/>
            <person name="Butler J."/>
            <person name="Chin C."/>
            <person name="Gnerre S."/>
            <person name="MacCallum I."/>
            <person name="Graves J.A."/>
            <person name="Ponting C.P."/>
            <person name="Breen M."/>
            <person name="Samollow P.B."/>
            <person name="Lander E.S."/>
            <person name="Lindblad-Toh K."/>
        </authorList>
    </citation>
    <scope>NUCLEOTIDE SEQUENCE [LARGE SCALE GENOMIC DNA]</scope>
</reference>
<dbReference type="Bgee" id="ENSMODG00000028018">
    <property type="expression patterns" value="Expressed in spermatocyte and 6 other cell types or tissues"/>
</dbReference>
<dbReference type="PANTHER" id="PTHR31954">
    <property type="entry name" value="CILIA- AND FLAGELLA-ASSOCIATED PROTEIN 157"/>
    <property type="match status" value="1"/>
</dbReference>
<reference evidence="8" key="2">
    <citation type="submission" date="2025-08" db="UniProtKB">
        <authorList>
            <consortium name="Ensembl"/>
        </authorList>
    </citation>
    <scope>IDENTIFICATION</scope>
</reference>
<organism evidence="8 9">
    <name type="scientific">Monodelphis domestica</name>
    <name type="common">Gray short-tailed opossum</name>
    <dbReference type="NCBI Taxonomy" id="13616"/>
    <lineage>
        <taxon>Eukaryota</taxon>
        <taxon>Metazoa</taxon>
        <taxon>Chordata</taxon>
        <taxon>Craniata</taxon>
        <taxon>Vertebrata</taxon>
        <taxon>Euteleostomi</taxon>
        <taxon>Mammalia</taxon>
        <taxon>Metatheria</taxon>
        <taxon>Didelphimorphia</taxon>
        <taxon>Didelphidae</taxon>
        <taxon>Monodelphis</taxon>
    </lineage>
</organism>
<dbReference type="GO" id="GO:0007288">
    <property type="term" value="P:sperm axoneme assembly"/>
    <property type="evidence" value="ECO:0000318"/>
    <property type="project" value="GO_Central"/>
</dbReference>
<evidence type="ECO:0000256" key="4">
    <source>
        <dbReference type="ARBA" id="ARBA00023054"/>
    </source>
</evidence>
<keyword evidence="4 7" id="KW-0175">Coiled coil</keyword>
<dbReference type="PANTHER" id="PTHR31954:SF1">
    <property type="entry name" value="CILIA- AND FLAGELLA-ASSOCIATED PROTEIN 157"/>
    <property type="match status" value="1"/>
</dbReference>
<protein>
    <recommendedName>
        <fullName evidence="3">Cilia- and flagella-associated protein 157</fullName>
    </recommendedName>
</protein>
<evidence type="ECO:0000256" key="6">
    <source>
        <dbReference type="ARBA" id="ARBA00023273"/>
    </source>
</evidence>
<sequence>MAPKKKEKKKKIDIQEATKALASVLTETREFYHIQIRDLENRLDRYKKKWEEISEQEKVFQDEFQQLTHNQKEVVSFLKRTLNQRVDEITDLNSQIQGLQISKEVEKDAFEAQLAQVRHEFQETKDQLTMENIMLGGKLSALEDFQFHKSELMSRFSLLEEQLKNQQDEYKTYIYNMERKALIDKERLRKDIFHRMNTVATEFRKFSSSQMAETTKRAIRENMIVALDLAKINSRNLEQLKENGELKESKLELCKQLALLEKNEKNMVKNSLSHIKMIQLLSAKYQEQQQTEVEAEQLRLILSESEIAFQQMEEDNQDLKMRIKNLRKQLKRQKTQGQKLTVELETGRGVYGEILGVLFFPKKNCASS</sequence>
<name>K7E0B2_MONDO</name>
<keyword evidence="6" id="KW-0966">Cell projection</keyword>
<dbReference type="HOGENOM" id="CLU_025198_2_0_1"/>